<reference evidence="2 3" key="1">
    <citation type="journal article" date="2013" name="Genome Announc.">
        <title>Draft Genome Sequence of Sphingobium lactosutens Strain DS20T, Isolated from a Hexachlorocyclohexane Dumpsite.</title>
        <authorList>
            <person name="Kumar R."/>
            <person name="Dwivedi V."/>
            <person name="Negi V."/>
            <person name="Khurana J.P."/>
            <person name="Lal R."/>
        </authorList>
    </citation>
    <scope>NUCLEOTIDE SEQUENCE [LARGE SCALE GENOMIC DNA]</scope>
    <source>
        <strain evidence="2 3">DS20</strain>
    </source>
</reference>
<accession>T0IRT1</accession>
<evidence type="ECO:0000256" key="1">
    <source>
        <dbReference type="SAM" id="Phobius"/>
    </source>
</evidence>
<dbReference type="EMBL" id="ATDP01000103">
    <property type="protein sequence ID" value="EQB12354.1"/>
    <property type="molecule type" value="Genomic_DNA"/>
</dbReference>
<comment type="caution">
    <text evidence="2">The sequence shown here is derived from an EMBL/GenBank/DDBJ whole genome shotgun (WGS) entry which is preliminary data.</text>
</comment>
<organism evidence="2 3">
    <name type="scientific">Sphingobium lactosutens DS20</name>
    <dbReference type="NCBI Taxonomy" id="1331060"/>
    <lineage>
        <taxon>Bacteria</taxon>
        <taxon>Pseudomonadati</taxon>
        <taxon>Pseudomonadota</taxon>
        <taxon>Alphaproteobacteria</taxon>
        <taxon>Sphingomonadales</taxon>
        <taxon>Sphingomonadaceae</taxon>
        <taxon>Sphingobium</taxon>
    </lineage>
</organism>
<protein>
    <submittedName>
        <fullName evidence="2">Uncharacterized protein</fullName>
    </submittedName>
</protein>
<keyword evidence="1" id="KW-0812">Transmembrane</keyword>
<dbReference type="Proteomes" id="UP000015531">
    <property type="component" value="Unassembled WGS sequence"/>
</dbReference>
<feature type="transmembrane region" description="Helical" evidence="1">
    <location>
        <begin position="124"/>
        <end position="144"/>
    </location>
</feature>
<dbReference type="AlphaFoldDB" id="T0IRT1"/>
<proteinExistence type="predicted"/>
<evidence type="ECO:0000313" key="2">
    <source>
        <dbReference type="EMBL" id="EQB12354.1"/>
    </source>
</evidence>
<evidence type="ECO:0000313" key="3">
    <source>
        <dbReference type="Proteomes" id="UP000015531"/>
    </source>
</evidence>
<keyword evidence="1" id="KW-0472">Membrane</keyword>
<gene>
    <name evidence="2" type="ORF">RLDS_19600</name>
</gene>
<keyword evidence="1" id="KW-1133">Transmembrane helix</keyword>
<dbReference type="RefSeq" id="WP_021227471.1">
    <property type="nucleotide sequence ID" value="NZ_ATDP01000103.1"/>
</dbReference>
<feature type="transmembrane region" description="Helical" evidence="1">
    <location>
        <begin position="89"/>
        <end position="112"/>
    </location>
</feature>
<dbReference type="OrthoDB" id="9778545at2"/>
<name>T0IRT1_9SPHN</name>
<dbReference type="PATRIC" id="fig|1331060.3.peg.3783"/>
<sequence>MTFQPFGTRVNLYSPLPPDMCRRQLEAKFVRGWDRPFDQRPRGKFFGSLLIMWLGAYDWINRGSEAKLILWIAPAGSGTRIHGRAVPGIQIILCLIPAIFMAIWASAALLAYRPDHAPADPITYAIVKIILAVCPLALAAGFWWTAHISRRDGRPLVTFIKRIVSAQDIGPSPAAIENHPCETGPEQTD</sequence>
<keyword evidence="3" id="KW-1185">Reference proteome</keyword>